<evidence type="ECO:0000256" key="1">
    <source>
        <dbReference type="RuleBase" id="RU362001"/>
    </source>
</evidence>
<dbReference type="InterPro" id="IPR010310">
    <property type="entry name" value="T7SS_ESAT-6-like"/>
</dbReference>
<dbReference type="EMBL" id="JAGIOA010000001">
    <property type="protein sequence ID" value="MBP2379518.1"/>
    <property type="molecule type" value="Genomic_DNA"/>
</dbReference>
<sequence length="95" mass="10090">MSVITVDTEAVGAAQGAALATMERLQTESATLMSQLTQLQSSWVGTASHAFQSCAEQWRGAQLHVEQVLESIGHSLGSAATQYADADQYSASLFR</sequence>
<comment type="caution">
    <text evidence="2">The sequence shown here is derived from an EMBL/GenBank/DDBJ whole genome shotgun (WGS) entry which is preliminary data.</text>
</comment>
<dbReference type="Pfam" id="PF06013">
    <property type="entry name" value="WXG100"/>
    <property type="match status" value="1"/>
</dbReference>
<evidence type="ECO:0000313" key="2">
    <source>
        <dbReference type="EMBL" id="MBP2379518.1"/>
    </source>
</evidence>
<accession>A0ABS4WTP3</accession>
<name>A0ABS4WTP3_9MICO</name>
<dbReference type="RefSeq" id="WP_210098582.1">
    <property type="nucleotide sequence ID" value="NZ_BAAAIO010000002.1"/>
</dbReference>
<reference evidence="2 3" key="1">
    <citation type="submission" date="2021-03" db="EMBL/GenBank/DDBJ databases">
        <title>Sequencing the genomes of 1000 actinobacteria strains.</title>
        <authorList>
            <person name="Klenk H.-P."/>
        </authorList>
    </citation>
    <scope>NUCLEOTIDE SEQUENCE [LARGE SCALE GENOMIC DNA]</scope>
    <source>
        <strain evidence="2 3">DSM 13468</strain>
    </source>
</reference>
<dbReference type="Gene3D" id="1.10.287.1060">
    <property type="entry name" value="ESAT-6-like"/>
    <property type="match status" value="1"/>
</dbReference>
<organism evidence="2 3">
    <name type="scientific">Microbacterium phyllosphaerae</name>
    <dbReference type="NCBI Taxonomy" id="124798"/>
    <lineage>
        <taxon>Bacteria</taxon>
        <taxon>Bacillati</taxon>
        <taxon>Actinomycetota</taxon>
        <taxon>Actinomycetes</taxon>
        <taxon>Micrococcales</taxon>
        <taxon>Microbacteriaceae</taxon>
        <taxon>Microbacterium</taxon>
    </lineage>
</organism>
<proteinExistence type="inferred from homology"/>
<dbReference type="SUPFAM" id="SSF140453">
    <property type="entry name" value="EsxAB dimer-like"/>
    <property type="match status" value="1"/>
</dbReference>
<dbReference type="Proteomes" id="UP000703720">
    <property type="component" value="Unassembled WGS sequence"/>
</dbReference>
<comment type="similarity">
    <text evidence="1">Belongs to the WXG100 family.</text>
</comment>
<protein>
    <recommendedName>
        <fullName evidence="1">ESAT-6-like protein</fullName>
    </recommendedName>
</protein>
<dbReference type="InterPro" id="IPR036689">
    <property type="entry name" value="ESAT-6-like_sf"/>
</dbReference>
<dbReference type="NCBIfam" id="TIGR03930">
    <property type="entry name" value="WXG100_ESAT6"/>
    <property type="match status" value="1"/>
</dbReference>
<keyword evidence="3" id="KW-1185">Reference proteome</keyword>
<gene>
    <name evidence="2" type="ORF">JOF42_003013</name>
</gene>
<evidence type="ECO:0000313" key="3">
    <source>
        <dbReference type="Proteomes" id="UP000703720"/>
    </source>
</evidence>